<organism evidence="1 2">
    <name type="scientific">Fluviicoccus keumensis</name>
    <dbReference type="NCBI Taxonomy" id="1435465"/>
    <lineage>
        <taxon>Bacteria</taxon>
        <taxon>Pseudomonadati</taxon>
        <taxon>Pseudomonadota</taxon>
        <taxon>Gammaproteobacteria</taxon>
        <taxon>Moraxellales</taxon>
        <taxon>Moraxellaceae</taxon>
        <taxon>Fluviicoccus</taxon>
    </lineage>
</organism>
<gene>
    <name evidence="1" type="ORF">EV700_0146</name>
</gene>
<evidence type="ECO:0000313" key="2">
    <source>
        <dbReference type="Proteomes" id="UP000292423"/>
    </source>
</evidence>
<dbReference type="AlphaFoldDB" id="A0A4Q7ZC09"/>
<dbReference type="Proteomes" id="UP000292423">
    <property type="component" value="Unassembled WGS sequence"/>
</dbReference>
<dbReference type="RefSeq" id="WP_130410452.1">
    <property type="nucleotide sequence ID" value="NZ_SHKX01000003.1"/>
</dbReference>
<protein>
    <submittedName>
        <fullName evidence="1">Uncharacterized protein DUF3775</fullName>
    </submittedName>
</protein>
<reference evidence="1 2" key="1">
    <citation type="submission" date="2019-02" db="EMBL/GenBank/DDBJ databases">
        <title>Genomic Encyclopedia of Type Strains, Phase IV (KMG-IV): sequencing the most valuable type-strain genomes for metagenomic binning, comparative biology and taxonomic classification.</title>
        <authorList>
            <person name="Goeker M."/>
        </authorList>
    </citation>
    <scope>NUCLEOTIDE SEQUENCE [LARGE SCALE GENOMIC DNA]</scope>
    <source>
        <strain evidence="1 2">DSM 105135</strain>
    </source>
</reference>
<name>A0A4Q7ZC09_9GAMM</name>
<dbReference type="Pfam" id="PF12616">
    <property type="entry name" value="DUF3775"/>
    <property type="match status" value="1"/>
</dbReference>
<sequence length="124" mass="14117">MRRFKYLTMADIEAICLLADARKSVPAGVAPDWQIRPDSEDRRQLDDLLTRGLSSAHLTLLRRIQQLPREAQIELASLAWFGRGDASFDQVTAHAEQAYSSTLPYYLADKVELGDYLRRGLQRP</sequence>
<keyword evidence="2" id="KW-1185">Reference proteome</keyword>
<accession>A0A4Q7ZC09</accession>
<dbReference type="InterPro" id="IPR022254">
    <property type="entry name" value="DUF3775"/>
</dbReference>
<dbReference type="OrthoDB" id="5641374at2"/>
<evidence type="ECO:0000313" key="1">
    <source>
        <dbReference type="EMBL" id="RZU48172.1"/>
    </source>
</evidence>
<dbReference type="EMBL" id="SHKX01000003">
    <property type="protein sequence ID" value="RZU48172.1"/>
    <property type="molecule type" value="Genomic_DNA"/>
</dbReference>
<proteinExistence type="predicted"/>
<comment type="caution">
    <text evidence="1">The sequence shown here is derived from an EMBL/GenBank/DDBJ whole genome shotgun (WGS) entry which is preliminary data.</text>
</comment>